<dbReference type="NCBIfam" id="TIGR01195">
    <property type="entry name" value="oadG_fam"/>
    <property type="match status" value="1"/>
</dbReference>
<dbReference type="InterPro" id="IPR023424">
    <property type="entry name" value="OadG"/>
</dbReference>
<name>A0A2X3F7J7_KLEPN</name>
<dbReference type="HAMAP" id="MF_00404">
    <property type="entry name" value="OadG"/>
    <property type="match status" value="1"/>
</dbReference>
<keyword evidence="12 16" id="KW-0406">Ion transport</keyword>
<comment type="catalytic activity">
    <reaction evidence="15 16 17">
        <text>oxaloacetate + 2 Na(+)(in) + H(+) = pyruvate + 2 Na(+)(out) + CO2</text>
        <dbReference type="Rhea" id="RHEA:57724"/>
        <dbReference type="ChEBI" id="CHEBI:15361"/>
        <dbReference type="ChEBI" id="CHEBI:15378"/>
        <dbReference type="ChEBI" id="CHEBI:16452"/>
        <dbReference type="ChEBI" id="CHEBI:16526"/>
        <dbReference type="ChEBI" id="CHEBI:29101"/>
        <dbReference type="EC" id="7.2.4.2"/>
    </reaction>
</comment>
<dbReference type="GO" id="GO:0008948">
    <property type="term" value="F:oxaloacetate decarboxylase activity"/>
    <property type="evidence" value="ECO:0007669"/>
    <property type="project" value="UniProtKB-UniRule"/>
</dbReference>
<comment type="function">
    <text evidence="2 16 17">Catalyzes the decarboxylation of oxaloacetate coupled to Na(+) translocation.</text>
</comment>
<evidence type="ECO:0000256" key="16">
    <source>
        <dbReference type="HAMAP-Rule" id="MF_00404"/>
    </source>
</evidence>
<evidence type="ECO:0000256" key="12">
    <source>
        <dbReference type="ARBA" id="ARBA00023065"/>
    </source>
</evidence>
<evidence type="ECO:0000256" key="15">
    <source>
        <dbReference type="ARBA" id="ARBA00048176"/>
    </source>
</evidence>
<evidence type="ECO:0000256" key="17">
    <source>
        <dbReference type="RuleBase" id="RU004278"/>
    </source>
</evidence>
<dbReference type="Proteomes" id="UP000255167">
    <property type="component" value="Unassembled WGS sequence"/>
</dbReference>
<evidence type="ECO:0000256" key="7">
    <source>
        <dbReference type="ARBA" id="ARBA00022475"/>
    </source>
</evidence>
<evidence type="ECO:0000256" key="8">
    <source>
        <dbReference type="ARBA" id="ARBA00022692"/>
    </source>
</evidence>
<keyword evidence="14 16" id="KW-0739">Sodium transport</keyword>
<dbReference type="NCBIfam" id="NF002792">
    <property type="entry name" value="PRK02919.1"/>
    <property type="match status" value="1"/>
</dbReference>
<dbReference type="EMBL" id="UAWQ01000018">
    <property type="protein sequence ID" value="SQC44853.1"/>
    <property type="molecule type" value="Genomic_DNA"/>
</dbReference>
<keyword evidence="9 16" id="KW-1278">Translocase</keyword>
<comment type="subcellular location">
    <subcellularLocation>
        <location evidence="3 16 17">Cell membrane</location>
        <topology evidence="3 16 17">Single-pass membrane protein</topology>
    </subcellularLocation>
</comment>
<keyword evidence="7 16" id="KW-1003">Cell membrane</keyword>
<reference evidence="18 23" key="2">
    <citation type="journal article" date="2019" name="Antimicrob. Agents Chemother.">
        <title>Applying Rapid Whole Genome Sequencing to Predict Phenotypic Antimicrobial Susceptibility Testing Results Among Carbapenem-Resistant Klebsiella pneumoniae Clinical Isolates.</title>
        <authorList>
            <person name="Tamma P.D."/>
            <person name="Fan Y."/>
            <person name="Bergman Y."/>
            <person name="Pertea G."/>
            <person name="Kazmi A."/>
            <person name="Lewis S."/>
            <person name="Carroll K.C."/>
            <person name="Schatz M.C."/>
            <person name="Timp W."/>
            <person name="Simner P.J."/>
        </authorList>
    </citation>
    <scope>NUCLEOTIDE SEQUENCE [LARGE SCALE GENOMIC DNA]</scope>
    <source>
        <strain evidence="18 23">KLPN_33</strain>
    </source>
</reference>
<evidence type="ECO:0000313" key="18">
    <source>
        <dbReference type="EMBL" id="RRE43787.1"/>
    </source>
</evidence>
<dbReference type="Proteomes" id="UP000272440">
    <property type="component" value="Unassembled WGS sequence"/>
</dbReference>
<evidence type="ECO:0000313" key="21">
    <source>
        <dbReference type="Proteomes" id="UP000251721"/>
    </source>
</evidence>
<feature type="transmembrane region" description="Helical" evidence="16 17">
    <location>
        <begin position="12"/>
        <end position="33"/>
    </location>
</feature>
<evidence type="ECO:0000256" key="1">
    <source>
        <dbReference type="ARBA" id="ARBA00001959"/>
    </source>
</evidence>
<keyword evidence="11 16" id="KW-0915">Sodium</keyword>
<dbReference type="RefSeq" id="WP_032413091.1">
    <property type="nucleotide sequence ID" value="NZ_AP021929.1"/>
</dbReference>
<dbReference type="GO" id="GO:0015451">
    <property type="term" value="F:decarboxylation-driven active transmembrane transporter activity"/>
    <property type="evidence" value="ECO:0007669"/>
    <property type="project" value="UniProtKB-EC"/>
</dbReference>
<dbReference type="EC" id="7.2.4.2" evidence="16"/>
<dbReference type="Proteomes" id="UP000251721">
    <property type="component" value="Unassembled WGS sequence"/>
</dbReference>
<evidence type="ECO:0000313" key="23">
    <source>
        <dbReference type="Proteomes" id="UP000272440"/>
    </source>
</evidence>
<dbReference type="EMBL" id="RCZY01000002">
    <property type="protein sequence ID" value="RRE43787.1"/>
    <property type="molecule type" value="Genomic_DNA"/>
</dbReference>
<keyword evidence="6 16" id="KW-0813">Transport</keyword>
<comment type="similarity">
    <text evidence="4 16 17">Belongs to the OadG family.</text>
</comment>
<keyword evidence="19" id="KW-0456">Lyase</keyword>
<dbReference type="GO" id="GO:0036376">
    <property type="term" value="P:sodium ion export across plasma membrane"/>
    <property type="evidence" value="ECO:0007669"/>
    <property type="project" value="InterPro"/>
</dbReference>
<proteinExistence type="inferred from homology"/>
<organism evidence="19 21">
    <name type="scientific">Klebsiella pneumoniae</name>
    <dbReference type="NCBI Taxonomy" id="573"/>
    <lineage>
        <taxon>Bacteria</taxon>
        <taxon>Pseudomonadati</taxon>
        <taxon>Pseudomonadota</taxon>
        <taxon>Gammaproteobacteria</taxon>
        <taxon>Enterobacterales</taxon>
        <taxon>Enterobacteriaceae</taxon>
        <taxon>Klebsiella/Raoultella group</taxon>
        <taxon>Klebsiella</taxon>
        <taxon>Klebsiella pneumoniae complex</taxon>
    </lineage>
</organism>
<comment type="cofactor">
    <cofactor evidence="1 16 17">
        <name>Na(+)</name>
        <dbReference type="ChEBI" id="CHEBI:29101"/>
    </cofactor>
</comment>
<dbReference type="InterPro" id="IPR005899">
    <property type="entry name" value="Na_pump_deCOase"/>
</dbReference>
<sequence length="80" mass="8634">MTDNAILLGEGFTLMFLGMGFVLVFLLLLIFAIRGMSLAVNRLFPEPSAAAPAAVAPADDFARLKPAIVAAIHHHRRLHP</sequence>
<gene>
    <name evidence="19" type="primary">oadG_1</name>
    <name evidence="16" type="synonym">oadG</name>
    <name evidence="20" type="synonym">oadG_2</name>
    <name evidence="18" type="ORF">EAO28_18010</name>
    <name evidence="19" type="ORF">NCTC13465_03390</name>
    <name evidence="20" type="ORF">NCTC9617_05460</name>
</gene>
<dbReference type="EMBL" id="UGNC01000005">
    <property type="protein sequence ID" value="STW48848.1"/>
    <property type="molecule type" value="Genomic_DNA"/>
</dbReference>
<dbReference type="Pfam" id="PF04277">
    <property type="entry name" value="OAD_gamma"/>
    <property type="match status" value="1"/>
</dbReference>
<keyword evidence="8 16" id="KW-0812">Transmembrane</keyword>
<dbReference type="GO" id="GO:0005886">
    <property type="term" value="C:plasma membrane"/>
    <property type="evidence" value="ECO:0007669"/>
    <property type="project" value="UniProtKB-SubCell"/>
</dbReference>
<evidence type="ECO:0000256" key="2">
    <source>
        <dbReference type="ARBA" id="ARBA00003002"/>
    </source>
</evidence>
<evidence type="ECO:0000256" key="10">
    <source>
        <dbReference type="ARBA" id="ARBA00022989"/>
    </source>
</evidence>
<evidence type="ECO:0000256" key="6">
    <source>
        <dbReference type="ARBA" id="ARBA00022448"/>
    </source>
</evidence>
<evidence type="ECO:0000256" key="9">
    <source>
        <dbReference type="ARBA" id="ARBA00022967"/>
    </source>
</evidence>
<reference evidence="21 22" key="1">
    <citation type="submission" date="2018-06" db="EMBL/GenBank/DDBJ databases">
        <authorList>
            <consortium name="Pathogen Informatics"/>
            <person name="Doyle S."/>
        </authorList>
    </citation>
    <scope>NUCLEOTIDE SEQUENCE [LARGE SCALE GENOMIC DNA]</scope>
    <source>
        <strain evidence="19 21">NCTC13465</strain>
        <strain evidence="20 22">NCTC9617</strain>
    </source>
</reference>
<comment type="subunit">
    <text evidence="5 16">Heterotrimer of an alpha, a beta and a gamma subunit.</text>
</comment>
<evidence type="ECO:0000256" key="13">
    <source>
        <dbReference type="ARBA" id="ARBA00023136"/>
    </source>
</evidence>
<evidence type="ECO:0000256" key="14">
    <source>
        <dbReference type="ARBA" id="ARBA00023201"/>
    </source>
</evidence>
<keyword evidence="13 16" id="KW-0472">Membrane</keyword>
<evidence type="ECO:0000256" key="3">
    <source>
        <dbReference type="ARBA" id="ARBA00004162"/>
    </source>
</evidence>
<dbReference type="AlphaFoldDB" id="A0A2X3F7J7"/>
<dbReference type="GO" id="GO:0015081">
    <property type="term" value="F:sodium ion transmembrane transporter activity"/>
    <property type="evidence" value="ECO:0007669"/>
    <property type="project" value="UniProtKB-UniRule"/>
</dbReference>
<accession>A0A2X3F7J7</accession>
<protein>
    <recommendedName>
        <fullName evidence="16">Probable oxaloacetate decarboxylase gamma chain</fullName>
        <ecNumber evidence="16">7.2.4.2</ecNumber>
    </recommendedName>
</protein>
<evidence type="ECO:0000313" key="22">
    <source>
        <dbReference type="Proteomes" id="UP000255167"/>
    </source>
</evidence>
<evidence type="ECO:0000256" key="4">
    <source>
        <dbReference type="ARBA" id="ARBA00005844"/>
    </source>
</evidence>
<evidence type="ECO:0000256" key="5">
    <source>
        <dbReference type="ARBA" id="ARBA00011869"/>
    </source>
</evidence>
<evidence type="ECO:0000313" key="20">
    <source>
        <dbReference type="EMBL" id="STW48848.1"/>
    </source>
</evidence>
<evidence type="ECO:0000313" key="19">
    <source>
        <dbReference type="EMBL" id="SQC44853.1"/>
    </source>
</evidence>
<keyword evidence="10 16" id="KW-1133">Transmembrane helix</keyword>
<evidence type="ECO:0000256" key="11">
    <source>
        <dbReference type="ARBA" id="ARBA00023053"/>
    </source>
</evidence>